<dbReference type="GO" id="GO:0050660">
    <property type="term" value="F:flavin adenine dinucleotide binding"/>
    <property type="evidence" value="ECO:0007669"/>
    <property type="project" value="InterPro"/>
</dbReference>
<evidence type="ECO:0000256" key="1">
    <source>
        <dbReference type="ARBA" id="ARBA00001974"/>
    </source>
</evidence>
<accession>A0A834IU24</accession>
<evidence type="ECO:0000256" key="6">
    <source>
        <dbReference type="ARBA" id="ARBA00023002"/>
    </source>
</evidence>
<dbReference type="InterPro" id="IPR050346">
    <property type="entry name" value="FMO-like"/>
</dbReference>
<organism evidence="9 10">
    <name type="scientific">Rhynchophorus ferrugineus</name>
    <name type="common">Red palm weevil</name>
    <name type="synonym">Curculio ferrugineus</name>
    <dbReference type="NCBI Taxonomy" id="354439"/>
    <lineage>
        <taxon>Eukaryota</taxon>
        <taxon>Metazoa</taxon>
        <taxon>Ecdysozoa</taxon>
        <taxon>Arthropoda</taxon>
        <taxon>Hexapoda</taxon>
        <taxon>Insecta</taxon>
        <taxon>Pterygota</taxon>
        <taxon>Neoptera</taxon>
        <taxon>Endopterygota</taxon>
        <taxon>Coleoptera</taxon>
        <taxon>Polyphaga</taxon>
        <taxon>Cucujiformia</taxon>
        <taxon>Curculionidae</taxon>
        <taxon>Dryophthorinae</taxon>
        <taxon>Rhynchophorus</taxon>
    </lineage>
</organism>
<reference evidence="9" key="1">
    <citation type="submission" date="2020-08" db="EMBL/GenBank/DDBJ databases">
        <title>Genome sequencing and assembly of the red palm weevil Rhynchophorus ferrugineus.</title>
        <authorList>
            <person name="Dias G.B."/>
            <person name="Bergman C.M."/>
            <person name="Manee M."/>
        </authorList>
    </citation>
    <scope>NUCLEOTIDE SEQUENCE</scope>
    <source>
        <strain evidence="9">AA-2017</strain>
        <tissue evidence="9">Whole larva</tissue>
    </source>
</reference>
<dbReference type="EMBL" id="JAACXV010000085">
    <property type="protein sequence ID" value="KAF7283945.1"/>
    <property type="molecule type" value="Genomic_DNA"/>
</dbReference>
<dbReference type="PIRSF" id="PIRSF000332">
    <property type="entry name" value="FMO"/>
    <property type="match status" value="1"/>
</dbReference>
<sequence length="409" mass="46794">MKIAIIGAGAAGLASLRHGLKQGHDCTAFEQTGNIGGTWNYTDLVNVDENGLPVHSSMYQGLKTNLPKELMEYDDFPYEERGKSFIAQPEVLDYMKKFANHFNLYSHIKFLTQVTEVDPLPDNKWKIKEKNLKTKVVTEHIFDAVMVCVGNYSVPKIPKIEGSEKFIGKIIHSHHYRKPDGYKGKKVLVIGAGPSGIDISRIVGKVAEKVYISYGSTFFFKTEDYVIHKPLVKSLTAHSAIFENGTEEAIDSIIYCTGYVYSYPFLTDRCGIKIENNWVQYVYKHIVNVEHPSMGFIGVTFKVCPFPTFDIQVRFFLEFIKNIRRLTKEQMMADIMNDVAKRKAQAMPAHHVHKIGHSLHRIYFDDLADTVKIPRARPVIHNLYEHLANNRTVDKRYKIINDEEFQEVV</sequence>
<dbReference type="AlphaFoldDB" id="A0A834IU24"/>
<dbReference type="PRINTS" id="PR00370">
    <property type="entry name" value="FMOXYGENASE"/>
</dbReference>
<evidence type="ECO:0000256" key="5">
    <source>
        <dbReference type="ARBA" id="ARBA00022857"/>
    </source>
</evidence>
<dbReference type="Proteomes" id="UP000625711">
    <property type="component" value="Unassembled WGS sequence"/>
</dbReference>
<dbReference type="FunFam" id="3.50.50.60:FF:000138">
    <property type="entry name" value="Flavin-containing monooxygenase"/>
    <property type="match status" value="1"/>
</dbReference>
<protein>
    <recommendedName>
        <fullName evidence="8">Flavin-containing monooxygenase</fullName>
        <ecNumber evidence="8">1.-.-.-</ecNumber>
    </recommendedName>
</protein>
<evidence type="ECO:0000256" key="8">
    <source>
        <dbReference type="RuleBase" id="RU361177"/>
    </source>
</evidence>
<dbReference type="GO" id="GO:0050661">
    <property type="term" value="F:NADP binding"/>
    <property type="evidence" value="ECO:0007669"/>
    <property type="project" value="InterPro"/>
</dbReference>
<dbReference type="OrthoDB" id="66881at2759"/>
<keyword evidence="5" id="KW-0521">NADP</keyword>
<dbReference type="GO" id="GO:0004499">
    <property type="term" value="F:N,N-dimethylaniline monooxygenase activity"/>
    <property type="evidence" value="ECO:0007669"/>
    <property type="project" value="InterPro"/>
</dbReference>
<dbReference type="Pfam" id="PF00743">
    <property type="entry name" value="FMO-like"/>
    <property type="match status" value="2"/>
</dbReference>
<keyword evidence="3 8" id="KW-0285">Flavoprotein</keyword>
<evidence type="ECO:0000256" key="7">
    <source>
        <dbReference type="ARBA" id="ARBA00023033"/>
    </source>
</evidence>
<proteinExistence type="inferred from homology"/>
<keyword evidence="10" id="KW-1185">Reference proteome</keyword>
<comment type="similarity">
    <text evidence="2 8">Belongs to the FMO family.</text>
</comment>
<dbReference type="EC" id="1.-.-.-" evidence="8"/>
<evidence type="ECO:0000313" key="10">
    <source>
        <dbReference type="Proteomes" id="UP000625711"/>
    </source>
</evidence>
<evidence type="ECO:0000313" key="9">
    <source>
        <dbReference type="EMBL" id="KAF7283945.1"/>
    </source>
</evidence>
<keyword evidence="7 8" id="KW-0503">Monooxygenase</keyword>
<dbReference type="InterPro" id="IPR020946">
    <property type="entry name" value="Flavin_mOase-like"/>
</dbReference>
<keyword evidence="6 8" id="KW-0560">Oxidoreductase</keyword>
<dbReference type="InterPro" id="IPR000960">
    <property type="entry name" value="Flavin_mOase"/>
</dbReference>
<dbReference type="InterPro" id="IPR036188">
    <property type="entry name" value="FAD/NAD-bd_sf"/>
</dbReference>
<keyword evidence="4 8" id="KW-0274">FAD</keyword>
<evidence type="ECO:0000256" key="4">
    <source>
        <dbReference type="ARBA" id="ARBA00022827"/>
    </source>
</evidence>
<comment type="cofactor">
    <cofactor evidence="1 8">
        <name>FAD</name>
        <dbReference type="ChEBI" id="CHEBI:57692"/>
    </cofactor>
</comment>
<gene>
    <name evidence="9" type="ORF">GWI33_022771</name>
</gene>
<evidence type="ECO:0000256" key="3">
    <source>
        <dbReference type="ARBA" id="ARBA00022630"/>
    </source>
</evidence>
<name>A0A834IU24_RHYFE</name>
<evidence type="ECO:0000256" key="2">
    <source>
        <dbReference type="ARBA" id="ARBA00009183"/>
    </source>
</evidence>
<dbReference type="SUPFAM" id="SSF51905">
    <property type="entry name" value="FAD/NAD(P)-binding domain"/>
    <property type="match status" value="2"/>
</dbReference>
<dbReference type="PANTHER" id="PTHR23023">
    <property type="entry name" value="DIMETHYLANILINE MONOOXYGENASE"/>
    <property type="match status" value="1"/>
</dbReference>
<comment type="caution">
    <text evidence="9">The sequence shown here is derived from an EMBL/GenBank/DDBJ whole genome shotgun (WGS) entry which is preliminary data.</text>
</comment>
<dbReference type="Gene3D" id="3.50.50.60">
    <property type="entry name" value="FAD/NAD(P)-binding domain"/>
    <property type="match status" value="2"/>
</dbReference>